<dbReference type="PhylomeDB" id="Q97CK0"/>
<keyword evidence="5" id="KW-1185">Reference proteome</keyword>
<dbReference type="Proteomes" id="UP000001017">
    <property type="component" value="Chromosome"/>
</dbReference>
<feature type="region of interest" description="Disordered" evidence="2">
    <location>
        <begin position="241"/>
        <end position="262"/>
    </location>
</feature>
<dbReference type="SUPFAM" id="SSF52518">
    <property type="entry name" value="Thiamin diphosphate-binding fold (THDP-binding)"/>
    <property type="match status" value="1"/>
</dbReference>
<dbReference type="GO" id="GO:0009083">
    <property type="term" value="P:branched-chain amino acid catabolic process"/>
    <property type="evidence" value="ECO:0007669"/>
    <property type="project" value="TreeGrafter"/>
</dbReference>
<dbReference type="Gene3D" id="3.40.50.970">
    <property type="match status" value="1"/>
</dbReference>
<name>Q97CK0_THEVO</name>
<evidence type="ECO:0000256" key="2">
    <source>
        <dbReference type="SAM" id="MobiDB-lite"/>
    </source>
</evidence>
<dbReference type="InterPro" id="IPR029061">
    <property type="entry name" value="THDP-binding"/>
</dbReference>
<evidence type="ECO:0000259" key="3">
    <source>
        <dbReference type="Pfam" id="PF00676"/>
    </source>
</evidence>
<evidence type="ECO:0000256" key="1">
    <source>
        <dbReference type="ARBA" id="ARBA00023002"/>
    </source>
</evidence>
<accession>Q97CK0</accession>
<feature type="compositionally biased region" description="Basic and acidic residues" evidence="2">
    <location>
        <begin position="247"/>
        <end position="262"/>
    </location>
</feature>
<dbReference type="PANTHER" id="PTHR43380">
    <property type="entry name" value="2-OXOISOVALERATE DEHYDROGENASE SUBUNIT ALPHA, MITOCHONDRIAL"/>
    <property type="match status" value="1"/>
</dbReference>
<dbReference type="PaxDb" id="273116-14324315"/>
<dbReference type="STRING" id="273116.gene:9380869"/>
<dbReference type="InterPro" id="IPR001017">
    <property type="entry name" value="DH_E1"/>
</dbReference>
<organism evidence="4 5">
    <name type="scientific">Thermoplasma volcanium (strain ATCC 51530 / DSM 4299 / JCM 9571 / NBRC 15438 / GSS1)</name>
    <dbReference type="NCBI Taxonomy" id="273116"/>
    <lineage>
        <taxon>Archaea</taxon>
        <taxon>Methanobacteriati</taxon>
        <taxon>Thermoplasmatota</taxon>
        <taxon>Thermoplasmata</taxon>
        <taxon>Thermoplasmatales</taxon>
        <taxon>Thermoplasmataceae</taxon>
        <taxon>Thermoplasma</taxon>
    </lineage>
</organism>
<dbReference type="CDD" id="cd02000">
    <property type="entry name" value="TPP_E1_PDC_ADC_BCADC"/>
    <property type="match status" value="1"/>
</dbReference>
<dbReference type="KEGG" id="tvo:TVG0106097"/>
<dbReference type="InterPro" id="IPR050771">
    <property type="entry name" value="Alpha-ketoacid_DH_E1_comp"/>
</dbReference>
<dbReference type="OrthoDB" id="25266at2157"/>
<dbReference type="Pfam" id="PF00676">
    <property type="entry name" value="E1_dh"/>
    <property type="match status" value="1"/>
</dbReference>
<dbReference type="GeneID" id="1441588"/>
<feature type="domain" description="Dehydrogenase E1 component" evidence="3">
    <location>
        <begin position="19"/>
        <end position="310"/>
    </location>
</feature>
<proteinExistence type="predicted"/>
<dbReference type="RefSeq" id="WP_010916358.1">
    <property type="nucleotide sequence ID" value="NC_002689.2"/>
</dbReference>
<reference evidence="4 5" key="1">
    <citation type="journal article" date="1999" name="Proc. Jpn. Acad.">
        <title>Determination of the complete genomic DNA sequence of Thermoplasma volvanium GSS1.</title>
        <authorList>
            <person name="Kawashima T."/>
            <person name="Yamamoto Y."/>
            <person name="Aramaki H."/>
            <person name="Nunoshiba T."/>
            <person name="Kawamoto T."/>
            <person name="Watanabe K."/>
            <person name="Yamazaki M."/>
            <person name="Kanehori K."/>
            <person name="Amano N."/>
            <person name="Ohya Y."/>
            <person name="Makino K."/>
            <person name="Suzuki M."/>
        </authorList>
    </citation>
    <scope>NUCLEOTIDE SEQUENCE [LARGE SCALE GENOMIC DNA]</scope>
    <source>
        <strain evidence="5">ATCC 51530 / DSM 4299 / JCM 9571 / NBRC 15438 / GSS1</strain>
    </source>
</reference>
<dbReference type="EMBL" id="BA000011">
    <property type="protein sequence ID" value="BAB59243.1"/>
    <property type="molecule type" value="Genomic_DNA"/>
</dbReference>
<reference evidence="4 5" key="2">
    <citation type="journal article" date="2000" name="Proc. Natl. Acad. Sci. U.S.A.">
        <title>Archaeal adaptation to higher temperatures revealed by genomic sequence of Thermoplasma volcanium.</title>
        <authorList>
            <person name="Kawashima T."/>
            <person name="Amano N."/>
            <person name="Koike H."/>
            <person name="Makino S."/>
            <person name="Higuchi S."/>
            <person name="Kawashima-Ohya Y."/>
            <person name="Watanabe K."/>
            <person name="Yamazaki M."/>
            <person name="Kanehori K."/>
            <person name="Kawamoto T."/>
            <person name="Nunoshiba T."/>
            <person name="Yamamoto Y."/>
            <person name="Aramaki H."/>
            <person name="Makino K."/>
            <person name="Suzuki M."/>
        </authorList>
    </citation>
    <scope>NUCLEOTIDE SEQUENCE [LARGE SCALE GENOMIC DNA]</scope>
    <source>
        <strain evidence="5">ATCC 51530 / DSM 4299 / JCM 9571 / NBRC 15438 / GSS1</strain>
    </source>
</reference>
<dbReference type="HOGENOM" id="CLU_029393_1_0_2"/>
<sequence>MTEVLDQDQKSLYVKGFTSMVLGRLFDKKVITAQRQGLVGFYTPMMGQEATQAGAAMALSKQDLVYGYYRDVTLLIYLGYPIEKIFDQIMGNAEDTSKGRQMPSHYSAKAVNFMSVPSPVATNLPLAVGAAYAKKYRKEDGIVITSFGDGGTSTPDFHAAMNFASVYDLPVVFLCENNGWAISFPVERQTKAEIYKKAEAYGMKGVYVDGNDFIKTYNAVKEAVEYARSGNPILVEARSYRMGPHSTSDDPSKYRQNEVKEGDENDPLVIAEKAVISKGILSQSEVNRIKDESRKMIDEKFEERLKIPAPDPSTLFDDVYSETTWVIEEERGDILRR</sequence>
<evidence type="ECO:0000313" key="5">
    <source>
        <dbReference type="Proteomes" id="UP000001017"/>
    </source>
</evidence>
<protein>
    <submittedName>
        <fullName evidence="4">2-oxoisovalerate dehydrogenase alpha subunit</fullName>
    </submittedName>
</protein>
<dbReference type="GO" id="GO:0016624">
    <property type="term" value="F:oxidoreductase activity, acting on the aldehyde or oxo group of donors, disulfide as acceptor"/>
    <property type="evidence" value="ECO:0007669"/>
    <property type="project" value="InterPro"/>
</dbReference>
<gene>
    <name evidence="4" type="ORF">TVG0106097</name>
</gene>
<dbReference type="PANTHER" id="PTHR43380:SF1">
    <property type="entry name" value="2-OXOISOVALERATE DEHYDROGENASE SUBUNIT ALPHA, MITOCHONDRIAL"/>
    <property type="match status" value="1"/>
</dbReference>
<keyword evidence="1" id="KW-0560">Oxidoreductase</keyword>
<dbReference type="GO" id="GO:0044272">
    <property type="term" value="P:sulfur compound biosynthetic process"/>
    <property type="evidence" value="ECO:0007669"/>
    <property type="project" value="UniProtKB-ARBA"/>
</dbReference>
<dbReference type="AlphaFoldDB" id="Q97CK0"/>
<dbReference type="eggNOG" id="arCOG01054">
    <property type="taxonomic scope" value="Archaea"/>
</dbReference>
<evidence type="ECO:0000313" key="4">
    <source>
        <dbReference type="EMBL" id="BAB59243.1"/>
    </source>
</evidence>